<dbReference type="InterPro" id="IPR011009">
    <property type="entry name" value="Kinase-like_dom_sf"/>
</dbReference>
<name>A0A9N9TMM5_PHYSR</name>
<dbReference type="EMBL" id="OU900095">
    <property type="protein sequence ID" value="CAG9858241.1"/>
    <property type="molecule type" value="Genomic_DNA"/>
</dbReference>
<feature type="domain" description="CHK kinase-like" evidence="1">
    <location>
        <begin position="141"/>
        <end position="335"/>
    </location>
</feature>
<dbReference type="Gene3D" id="3.90.1200.10">
    <property type="match status" value="1"/>
</dbReference>
<dbReference type="AlphaFoldDB" id="A0A9N9TMM5"/>
<keyword evidence="3" id="KW-1185">Reference proteome</keyword>
<dbReference type="SUPFAM" id="SSF56112">
    <property type="entry name" value="Protein kinase-like (PK-like)"/>
    <property type="match status" value="1"/>
</dbReference>
<reference evidence="2" key="1">
    <citation type="submission" date="2022-01" db="EMBL/GenBank/DDBJ databases">
        <authorList>
            <person name="King R."/>
        </authorList>
    </citation>
    <scope>NUCLEOTIDE SEQUENCE</scope>
</reference>
<accession>A0A9N9TMM5</accession>
<evidence type="ECO:0000259" key="1">
    <source>
        <dbReference type="SMART" id="SM00587"/>
    </source>
</evidence>
<sequence length="411" mass="47647">MLGVSSYLRKLGRIGQTGQRSLVMMVEPEMLKIQTWMEKIFKTSDCDVTLLSRSGGYVGDVIFTKVVVGENEHHLAVKLGKKDYESRRLMPIQAACRREILFYNEILPAFNDLQKEKAVARPFDAVPKCYATFIDRNSEVIVLENLLKRGYEMHKGSVPLNVDHLKMGLRNFAKFHALSFALRDQKSDVFEKITANSQHIYRSSVGVMKDIYAGYVGRVLTRLEAAGEHQLSKSYQKLVEGGAGRLFLDIYDAEPKESVLTHCDCHNNNFFFKYQNNNKLTPVDMKIIDFQISCLHSPILDLSYFWYTAISKNEVPHFEGLMEFYHQELTDFMDQLGTNVDQVFPVSTLWEHWDKYSKFGFMMASLYMDVLLFEKEELELEFDANTEAKRELREAYSERLCSIVQHFFKRS</sequence>
<dbReference type="SMART" id="SM00587">
    <property type="entry name" value="CHK"/>
    <property type="match status" value="1"/>
</dbReference>
<gene>
    <name evidence="2" type="ORF">PHYEVI_LOCUS4632</name>
</gene>
<dbReference type="PANTHER" id="PTHR11012">
    <property type="entry name" value="PROTEIN KINASE-LIKE DOMAIN-CONTAINING"/>
    <property type="match status" value="1"/>
</dbReference>
<organism evidence="2 3">
    <name type="scientific">Phyllotreta striolata</name>
    <name type="common">Striped flea beetle</name>
    <name type="synonym">Crioceris striolata</name>
    <dbReference type="NCBI Taxonomy" id="444603"/>
    <lineage>
        <taxon>Eukaryota</taxon>
        <taxon>Metazoa</taxon>
        <taxon>Ecdysozoa</taxon>
        <taxon>Arthropoda</taxon>
        <taxon>Hexapoda</taxon>
        <taxon>Insecta</taxon>
        <taxon>Pterygota</taxon>
        <taxon>Neoptera</taxon>
        <taxon>Endopterygota</taxon>
        <taxon>Coleoptera</taxon>
        <taxon>Polyphaga</taxon>
        <taxon>Cucujiformia</taxon>
        <taxon>Chrysomeloidea</taxon>
        <taxon>Chrysomelidae</taxon>
        <taxon>Galerucinae</taxon>
        <taxon>Alticini</taxon>
        <taxon>Phyllotreta</taxon>
    </lineage>
</organism>
<evidence type="ECO:0000313" key="2">
    <source>
        <dbReference type="EMBL" id="CAG9858241.1"/>
    </source>
</evidence>
<dbReference type="InterPro" id="IPR004119">
    <property type="entry name" value="EcKL"/>
</dbReference>
<protein>
    <recommendedName>
        <fullName evidence="1">CHK kinase-like domain-containing protein</fullName>
    </recommendedName>
</protein>
<dbReference type="OrthoDB" id="6739446at2759"/>
<dbReference type="InterPro" id="IPR015897">
    <property type="entry name" value="CHK_kinase-like"/>
</dbReference>
<proteinExistence type="predicted"/>
<dbReference type="PANTHER" id="PTHR11012:SF30">
    <property type="entry name" value="PROTEIN KINASE-LIKE DOMAIN-CONTAINING"/>
    <property type="match status" value="1"/>
</dbReference>
<dbReference type="Proteomes" id="UP001153712">
    <property type="component" value="Chromosome 2"/>
</dbReference>
<dbReference type="Pfam" id="PF02958">
    <property type="entry name" value="EcKL"/>
    <property type="match status" value="1"/>
</dbReference>
<evidence type="ECO:0000313" key="3">
    <source>
        <dbReference type="Proteomes" id="UP001153712"/>
    </source>
</evidence>